<sequence>MDFERDLWGMRDYAVAAIFVWFLAAVVVHFADPDVPAPPTPPQQPVPEPRRPRTSTDIMRESHAISHFRRSLAVDGAPPADECAVYSESNESGEESSDGASKCPGE</sequence>
<organism evidence="3 4">
    <name type="scientific">Phyllosticta citriasiana</name>
    <dbReference type="NCBI Taxonomy" id="595635"/>
    <lineage>
        <taxon>Eukaryota</taxon>
        <taxon>Fungi</taxon>
        <taxon>Dikarya</taxon>
        <taxon>Ascomycota</taxon>
        <taxon>Pezizomycotina</taxon>
        <taxon>Dothideomycetes</taxon>
        <taxon>Dothideomycetes incertae sedis</taxon>
        <taxon>Botryosphaeriales</taxon>
        <taxon>Phyllostictaceae</taxon>
        <taxon>Phyllosticta</taxon>
    </lineage>
</organism>
<keyword evidence="4" id="KW-1185">Reference proteome</keyword>
<gene>
    <name evidence="3" type="ORF">IWZ03DRAFT_361342</name>
</gene>
<keyword evidence="2" id="KW-0472">Membrane</keyword>
<proteinExistence type="predicted"/>
<name>A0ABR1KJ35_9PEZI</name>
<dbReference type="Proteomes" id="UP001363622">
    <property type="component" value="Unassembled WGS sequence"/>
</dbReference>
<feature type="region of interest" description="Disordered" evidence="1">
    <location>
        <begin position="79"/>
        <end position="106"/>
    </location>
</feature>
<protein>
    <submittedName>
        <fullName evidence="3">Uncharacterized protein</fullName>
    </submittedName>
</protein>
<reference evidence="3 4" key="1">
    <citation type="submission" date="2024-04" db="EMBL/GenBank/DDBJ databases">
        <title>Phyllosticta paracitricarpa is synonymous to the EU quarantine fungus P. citricarpa based on phylogenomic analyses.</title>
        <authorList>
            <consortium name="Lawrence Berkeley National Laboratory"/>
            <person name="Van Ingen-Buijs V.A."/>
            <person name="Van Westerhoven A.C."/>
            <person name="Haridas S."/>
            <person name="Skiadas P."/>
            <person name="Martin F."/>
            <person name="Groenewald J.Z."/>
            <person name="Crous P.W."/>
            <person name="Seidl M.F."/>
        </authorList>
    </citation>
    <scope>NUCLEOTIDE SEQUENCE [LARGE SCALE GENOMIC DNA]</scope>
    <source>
        <strain evidence="3 4">CBS 123371</strain>
    </source>
</reference>
<keyword evidence="2" id="KW-0812">Transmembrane</keyword>
<evidence type="ECO:0000256" key="2">
    <source>
        <dbReference type="SAM" id="Phobius"/>
    </source>
</evidence>
<evidence type="ECO:0000256" key="1">
    <source>
        <dbReference type="SAM" id="MobiDB-lite"/>
    </source>
</evidence>
<accession>A0ABR1KJ35</accession>
<feature type="compositionally biased region" description="Pro residues" evidence="1">
    <location>
        <begin position="35"/>
        <end position="47"/>
    </location>
</feature>
<keyword evidence="2" id="KW-1133">Transmembrane helix</keyword>
<evidence type="ECO:0000313" key="4">
    <source>
        <dbReference type="Proteomes" id="UP001363622"/>
    </source>
</evidence>
<feature type="region of interest" description="Disordered" evidence="1">
    <location>
        <begin position="33"/>
        <end position="57"/>
    </location>
</feature>
<evidence type="ECO:0000313" key="3">
    <source>
        <dbReference type="EMBL" id="KAK7514879.1"/>
    </source>
</evidence>
<comment type="caution">
    <text evidence="3">The sequence shown here is derived from an EMBL/GenBank/DDBJ whole genome shotgun (WGS) entry which is preliminary data.</text>
</comment>
<dbReference type="EMBL" id="JBBPHU010000008">
    <property type="protein sequence ID" value="KAK7514879.1"/>
    <property type="molecule type" value="Genomic_DNA"/>
</dbReference>
<feature type="transmembrane region" description="Helical" evidence="2">
    <location>
        <begin position="12"/>
        <end position="31"/>
    </location>
</feature>